<accession>A0A0E9LYE2</accession>
<evidence type="ECO:0000256" key="2">
    <source>
        <dbReference type="ARBA" id="ARBA00022679"/>
    </source>
</evidence>
<dbReference type="PANTHER" id="PTHR11085:SF10">
    <property type="entry name" value="NAD-DEPENDENT PROTEIN DEACYLASE SIRTUIN-5, MITOCHONDRIAL-RELATED"/>
    <property type="match status" value="1"/>
</dbReference>
<dbReference type="AlphaFoldDB" id="A0A0E9LYE2"/>
<dbReference type="GO" id="GO:0070403">
    <property type="term" value="F:NAD+ binding"/>
    <property type="evidence" value="ECO:0007669"/>
    <property type="project" value="InterPro"/>
</dbReference>
<feature type="active site" description="Proton acceptor" evidence="4">
    <location>
        <position position="101"/>
    </location>
</feature>
<dbReference type="PROSITE" id="PS50305">
    <property type="entry name" value="SIRTUIN"/>
    <property type="match status" value="1"/>
</dbReference>
<evidence type="ECO:0000313" key="6">
    <source>
        <dbReference type="EMBL" id="GAO30323.1"/>
    </source>
</evidence>
<dbReference type="STRING" id="1236989.JCM15548_12586"/>
<gene>
    <name evidence="6" type="ORF">JCM15548_12586</name>
</gene>
<comment type="caution">
    <text evidence="6">The sequence shown here is derived from an EMBL/GenBank/DDBJ whole genome shotgun (WGS) entry which is preliminary data.</text>
</comment>
<organism evidence="6 7">
    <name type="scientific">Geofilum rubicundum JCM 15548</name>
    <dbReference type="NCBI Taxonomy" id="1236989"/>
    <lineage>
        <taxon>Bacteria</taxon>
        <taxon>Pseudomonadati</taxon>
        <taxon>Bacteroidota</taxon>
        <taxon>Bacteroidia</taxon>
        <taxon>Marinilabiliales</taxon>
        <taxon>Marinilabiliaceae</taxon>
        <taxon>Geofilum</taxon>
    </lineage>
</organism>
<keyword evidence="4" id="KW-0862">Zinc</keyword>
<evidence type="ECO:0000256" key="3">
    <source>
        <dbReference type="ARBA" id="ARBA00023027"/>
    </source>
</evidence>
<name>A0A0E9LYE2_9BACT</name>
<feature type="binding site" evidence="4">
    <location>
        <position position="112"/>
    </location>
    <ligand>
        <name>Zn(2+)</name>
        <dbReference type="ChEBI" id="CHEBI:29105"/>
    </ligand>
</feature>
<evidence type="ECO:0000256" key="1">
    <source>
        <dbReference type="ARBA" id="ARBA00012928"/>
    </source>
</evidence>
<reference evidence="6 7" key="1">
    <citation type="journal article" date="2015" name="Microbes Environ.">
        <title>Distribution and evolution of nitrogen fixation genes in the phylum bacteroidetes.</title>
        <authorList>
            <person name="Inoue J."/>
            <person name="Oshima K."/>
            <person name="Suda W."/>
            <person name="Sakamoto M."/>
            <person name="Iino T."/>
            <person name="Noda S."/>
            <person name="Hongoh Y."/>
            <person name="Hattori M."/>
            <person name="Ohkuma M."/>
        </authorList>
    </citation>
    <scope>NUCLEOTIDE SEQUENCE [LARGE SCALE GENOMIC DNA]</scope>
    <source>
        <strain evidence="6">JCM 15548</strain>
    </source>
</reference>
<keyword evidence="2" id="KW-0808">Transferase</keyword>
<keyword evidence="3" id="KW-0520">NAD</keyword>
<dbReference type="InterPro" id="IPR026590">
    <property type="entry name" value="Ssirtuin_cat_dom"/>
</dbReference>
<feature type="binding site" evidence="4">
    <location>
        <position position="129"/>
    </location>
    <ligand>
        <name>Zn(2+)</name>
        <dbReference type="ChEBI" id="CHEBI:29105"/>
    </ligand>
</feature>
<dbReference type="EC" id="2.3.1.286" evidence="1"/>
<dbReference type="Gene3D" id="3.40.50.1220">
    <property type="entry name" value="TPP-binding domain"/>
    <property type="match status" value="1"/>
</dbReference>
<sequence>MAFTGAGVSVESGIPPFRGENSIWTKYDPVILDLTYFENYPEASWPVIKEIFYDFFGKARPNKAHEILARLEEEGIVKCIVTQNIDNLHQEAGSKEVYEFHGNSHHLVCLACGNSQTADEVDLTLPLKCSRCEGLVKPDFIFFGERIPETAYQNSLEAARKADVCLIIGSTGEVMPAAMIPREARRNGAVIIEINPEDSLFTREVTHIHLQGTAGAVFSELEKHLF</sequence>
<dbReference type="GO" id="GO:0046872">
    <property type="term" value="F:metal ion binding"/>
    <property type="evidence" value="ECO:0007669"/>
    <property type="project" value="UniProtKB-KW"/>
</dbReference>
<feature type="domain" description="Deacetylase sirtuin-type" evidence="5">
    <location>
        <begin position="1"/>
        <end position="226"/>
    </location>
</feature>
<proteinExistence type="predicted"/>
<feature type="binding site" evidence="4">
    <location>
        <position position="132"/>
    </location>
    <ligand>
        <name>Zn(2+)</name>
        <dbReference type="ChEBI" id="CHEBI:29105"/>
    </ligand>
</feature>
<dbReference type="PANTHER" id="PTHR11085">
    <property type="entry name" value="NAD-DEPENDENT PROTEIN DEACYLASE SIRTUIN-5, MITOCHONDRIAL-RELATED"/>
    <property type="match status" value="1"/>
</dbReference>
<evidence type="ECO:0000259" key="5">
    <source>
        <dbReference type="PROSITE" id="PS50305"/>
    </source>
</evidence>
<evidence type="ECO:0000256" key="4">
    <source>
        <dbReference type="PROSITE-ProRule" id="PRU00236"/>
    </source>
</evidence>
<keyword evidence="7" id="KW-1185">Reference proteome</keyword>
<dbReference type="InterPro" id="IPR029035">
    <property type="entry name" value="DHS-like_NAD/FAD-binding_dom"/>
</dbReference>
<feature type="binding site" evidence="4">
    <location>
        <position position="109"/>
    </location>
    <ligand>
        <name>Zn(2+)</name>
        <dbReference type="ChEBI" id="CHEBI:29105"/>
    </ligand>
</feature>
<protein>
    <recommendedName>
        <fullName evidence="1">protein acetyllysine N-acetyltransferase</fullName>
        <ecNumber evidence="1">2.3.1.286</ecNumber>
    </recommendedName>
</protein>
<dbReference type="CDD" id="cd01407">
    <property type="entry name" value="SIR2-fam"/>
    <property type="match status" value="1"/>
</dbReference>
<dbReference type="Gene3D" id="3.30.1600.10">
    <property type="entry name" value="SIR2/SIRT2 'Small Domain"/>
    <property type="match status" value="1"/>
</dbReference>
<keyword evidence="4" id="KW-0479">Metal-binding</keyword>
<dbReference type="InterPro" id="IPR003000">
    <property type="entry name" value="Sirtuin"/>
</dbReference>
<dbReference type="SUPFAM" id="SSF52467">
    <property type="entry name" value="DHS-like NAD/FAD-binding domain"/>
    <property type="match status" value="1"/>
</dbReference>
<dbReference type="InterPro" id="IPR026591">
    <property type="entry name" value="Sirtuin_cat_small_dom_sf"/>
</dbReference>
<dbReference type="EMBL" id="BAZW01000021">
    <property type="protein sequence ID" value="GAO30323.1"/>
    <property type="molecule type" value="Genomic_DNA"/>
</dbReference>
<dbReference type="Pfam" id="PF02146">
    <property type="entry name" value="SIR2"/>
    <property type="match status" value="1"/>
</dbReference>
<evidence type="ECO:0000313" key="7">
    <source>
        <dbReference type="Proteomes" id="UP000032900"/>
    </source>
</evidence>
<dbReference type="Proteomes" id="UP000032900">
    <property type="component" value="Unassembled WGS sequence"/>
</dbReference>
<dbReference type="GO" id="GO:0017136">
    <property type="term" value="F:histone deacetylase activity, NAD-dependent"/>
    <property type="evidence" value="ECO:0007669"/>
    <property type="project" value="TreeGrafter"/>
</dbReference>
<dbReference type="InterPro" id="IPR050134">
    <property type="entry name" value="NAD-dep_sirtuin_deacylases"/>
</dbReference>